<feature type="region of interest" description="Disordered" evidence="1">
    <location>
        <begin position="63"/>
        <end position="144"/>
    </location>
</feature>
<proteinExistence type="predicted"/>
<keyword evidence="2" id="KW-0812">Transmembrane</keyword>
<keyword evidence="2" id="KW-0472">Membrane</keyword>
<organism evidence="3 4">
    <name type="scientific">Dreissena polymorpha</name>
    <name type="common">Zebra mussel</name>
    <name type="synonym">Mytilus polymorpha</name>
    <dbReference type="NCBI Taxonomy" id="45954"/>
    <lineage>
        <taxon>Eukaryota</taxon>
        <taxon>Metazoa</taxon>
        <taxon>Spiralia</taxon>
        <taxon>Lophotrochozoa</taxon>
        <taxon>Mollusca</taxon>
        <taxon>Bivalvia</taxon>
        <taxon>Autobranchia</taxon>
        <taxon>Heteroconchia</taxon>
        <taxon>Euheterodonta</taxon>
        <taxon>Imparidentia</taxon>
        <taxon>Neoheterodontei</taxon>
        <taxon>Myida</taxon>
        <taxon>Dreissenoidea</taxon>
        <taxon>Dreissenidae</taxon>
        <taxon>Dreissena</taxon>
    </lineage>
</organism>
<feature type="transmembrane region" description="Helical" evidence="2">
    <location>
        <begin position="29"/>
        <end position="53"/>
    </location>
</feature>
<gene>
    <name evidence="3" type="ORF">DPMN_092519</name>
</gene>
<evidence type="ECO:0000256" key="2">
    <source>
        <dbReference type="SAM" id="Phobius"/>
    </source>
</evidence>
<reference evidence="3" key="2">
    <citation type="submission" date="2020-11" db="EMBL/GenBank/DDBJ databases">
        <authorList>
            <person name="McCartney M.A."/>
            <person name="Auch B."/>
            <person name="Kono T."/>
            <person name="Mallez S."/>
            <person name="Becker A."/>
            <person name="Gohl D.M."/>
            <person name="Silverstein K.A.T."/>
            <person name="Koren S."/>
            <person name="Bechman K.B."/>
            <person name="Herman A."/>
            <person name="Abrahante J.E."/>
            <person name="Garbe J."/>
        </authorList>
    </citation>
    <scope>NUCLEOTIDE SEQUENCE</scope>
    <source>
        <strain evidence="3">Duluth1</strain>
        <tissue evidence="3">Whole animal</tissue>
    </source>
</reference>
<name>A0A9D4L2G1_DREPO</name>
<sequence>MHIRDEVCIQSLPYICQKNKEAKKNNKELVAALLAVFVPGGCVVAFLIIYLFVIKPQEDRAQNTDEHNELGQTSNAPLESHDDNIVDHAAVPEDITEPEATINTSLEAHQNDEELGSDSPWEINSASAEVSMIDGPGQTNTDTD</sequence>
<protein>
    <submittedName>
        <fullName evidence="3">Uncharacterized protein</fullName>
    </submittedName>
</protein>
<dbReference type="EMBL" id="JAIWYP010000003">
    <property type="protein sequence ID" value="KAH3850113.1"/>
    <property type="molecule type" value="Genomic_DNA"/>
</dbReference>
<keyword evidence="4" id="KW-1185">Reference proteome</keyword>
<reference evidence="3" key="1">
    <citation type="journal article" date="2019" name="bioRxiv">
        <title>The Genome of the Zebra Mussel, Dreissena polymorpha: A Resource for Invasive Species Research.</title>
        <authorList>
            <person name="McCartney M.A."/>
            <person name="Auch B."/>
            <person name="Kono T."/>
            <person name="Mallez S."/>
            <person name="Zhang Y."/>
            <person name="Obille A."/>
            <person name="Becker A."/>
            <person name="Abrahante J.E."/>
            <person name="Garbe J."/>
            <person name="Badalamenti J.P."/>
            <person name="Herman A."/>
            <person name="Mangelson H."/>
            <person name="Liachko I."/>
            <person name="Sullivan S."/>
            <person name="Sone E.D."/>
            <person name="Koren S."/>
            <person name="Silverstein K.A.T."/>
            <person name="Beckman K.B."/>
            <person name="Gohl D.M."/>
        </authorList>
    </citation>
    <scope>NUCLEOTIDE SEQUENCE</scope>
    <source>
        <strain evidence="3">Duluth1</strain>
        <tissue evidence="3">Whole animal</tissue>
    </source>
</reference>
<comment type="caution">
    <text evidence="3">The sequence shown here is derived from an EMBL/GenBank/DDBJ whole genome shotgun (WGS) entry which is preliminary data.</text>
</comment>
<evidence type="ECO:0000256" key="1">
    <source>
        <dbReference type="SAM" id="MobiDB-lite"/>
    </source>
</evidence>
<evidence type="ECO:0000313" key="4">
    <source>
        <dbReference type="Proteomes" id="UP000828390"/>
    </source>
</evidence>
<dbReference type="Proteomes" id="UP000828390">
    <property type="component" value="Unassembled WGS sequence"/>
</dbReference>
<evidence type="ECO:0000313" key="3">
    <source>
        <dbReference type="EMBL" id="KAH3850113.1"/>
    </source>
</evidence>
<dbReference type="AlphaFoldDB" id="A0A9D4L2G1"/>
<accession>A0A9D4L2G1</accession>
<keyword evidence="2" id="KW-1133">Transmembrane helix</keyword>